<name>A0A0D2PK06_GOSRA</name>
<comment type="similarity">
    <text evidence="1">Belongs to the E2F/DP family.</text>
</comment>
<keyword evidence="7" id="KW-1185">Reference proteome</keyword>
<evidence type="ECO:0000259" key="5">
    <source>
        <dbReference type="Pfam" id="PF16421"/>
    </source>
</evidence>
<evidence type="ECO:0000313" key="7">
    <source>
        <dbReference type="Proteomes" id="UP000032304"/>
    </source>
</evidence>
<reference evidence="6 7" key="1">
    <citation type="journal article" date="2012" name="Nature">
        <title>Repeated polyploidization of Gossypium genomes and the evolution of spinnable cotton fibres.</title>
        <authorList>
            <person name="Paterson A.H."/>
            <person name="Wendel J.F."/>
            <person name="Gundlach H."/>
            <person name="Guo H."/>
            <person name="Jenkins J."/>
            <person name="Jin D."/>
            <person name="Llewellyn D."/>
            <person name="Showmaker K.C."/>
            <person name="Shu S."/>
            <person name="Udall J."/>
            <person name="Yoo M.J."/>
            <person name="Byers R."/>
            <person name="Chen W."/>
            <person name="Doron-Faigenboim A."/>
            <person name="Duke M.V."/>
            <person name="Gong L."/>
            <person name="Grimwood J."/>
            <person name="Grover C."/>
            <person name="Grupp K."/>
            <person name="Hu G."/>
            <person name="Lee T.H."/>
            <person name="Li J."/>
            <person name="Lin L."/>
            <person name="Liu T."/>
            <person name="Marler B.S."/>
            <person name="Page J.T."/>
            <person name="Roberts A.W."/>
            <person name="Romanel E."/>
            <person name="Sanders W.S."/>
            <person name="Szadkowski E."/>
            <person name="Tan X."/>
            <person name="Tang H."/>
            <person name="Xu C."/>
            <person name="Wang J."/>
            <person name="Wang Z."/>
            <person name="Zhang D."/>
            <person name="Zhang L."/>
            <person name="Ashrafi H."/>
            <person name="Bedon F."/>
            <person name="Bowers J.E."/>
            <person name="Brubaker C.L."/>
            <person name="Chee P.W."/>
            <person name="Das S."/>
            <person name="Gingle A.R."/>
            <person name="Haigler C.H."/>
            <person name="Harker D."/>
            <person name="Hoffmann L.V."/>
            <person name="Hovav R."/>
            <person name="Jones D.C."/>
            <person name="Lemke C."/>
            <person name="Mansoor S."/>
            <person name="ur Rahman M."/>
            <person name="Rainville L.N."/>
            <person name="Rambani A."/>
            <person name="Reddy U.K."/>
            <person name="Rong J.K."/>
            <person name="Saranga Y."/>
            <person name="Scheffler B.E."/>
            <person name="Scheffler J.A."/>
            <person name="Stelly D.M."/>
            <person name="Triplett B.A."/>
            <person name="Van Deynze A."/>
            <person name="Vaslin M.F."/>
            <person name="Waghmare V.N."/>
            <person name="Walford S.A."/>
            <person name="Wright R.J."/>
            <person name="Zaki E.A."/>
            <person name="Zhang T."/>
            <person name="Dennis E.S."/>
            <person name="Mayer K.F."/>
            <person name="Peterson D.G."/>
            <person name="Rokhsar D.S."/>
            <person name="Wang X."/>
            <person name="Schmutz J."/>
        </authorList>
    </citation>
    <scope>NUCLEOTIDE SEQUENCE [LARGE SCALE GENOMIC DNA]</scope>
</reference>
<dbReference type="GO" id="GO:0090575">
    <property type="term" value="C:RNA polymerase II transcription regulator complex"/>
    <property type="evidence" value="ECO:0007669"/>
    <property type="project" value="TreeGrafter"/>
</dbReference>
<dbReference type="PANTHER" id="PTHR12081">
    <property type="entry name" value="TRANSCRIPTION FACTOR E2F"/>
    <property type="match status" value="1"/>
</dbReference>
<dbReference type="GO" id="GO:0046983">
    <property type="term" value="F:protein dimerization activity"/>
    <property type="evidence" value="ECO:0007669"/>
    <property type="project" value="InterPro"/>
</dbReference>
<evidence type="ECO:0000256" key="2">
    <source>
        <dbReference type="ARBA" id="ARBA00023015"/>
    </source>
</evidence>
<dbReference type="Gene3D" id="6.10.250.540">
    <property type="match status" value="1"/>
</dbReference>
<evidence type="ECO:0000256" key="4">
    <source>
        <dbReference type="ARBA" id="ARBA00023163"/>
    </source>
</evidence>
<evidence type="ECO:0000256" key="3">
    <source>
        <dbReference type="ARBA" id="ARBA00023125"/>
    </source>
</evidence>
<dbReference type="InterPro" id="IPR037241">
    <property type="entry name" value="E2F-DP_heterodim"/>
</dbReference>
<evidence type="ECO:0000313" key="6">
    <source>
        <dbReference type="EMBL" id="KJB46387.1"/>
    </source>
</evidence>
<dbReference type="GO" id="GO:0000978">
    <property type="term" value="F:RNA polymerase II cis-regulatory region sequence-specific DNA binding"/>
    <property type="evidence" value="ECO:0007669"/>
    <property type="project" value="InterPro"/>
</dbReference>
<dbReference type="AlphaFoldDB" id="A0A0D2PK06"/>
<dbReference type="InterPro" id="IPR015633">
    <property type="entry name" value="E2F"/>
</dbReference>
<keyword evidence="3" id="KW-0238">DNA-binding</keyword>
<dbReference type="Proteomes" id="UP000032304">
    <property type="component" value="Chromosome 7"/>
</dbReference>
<dbReference type="Pfam" id="PF16421">
    <property type="entry name" value="E2F_CC-MB"/>
    <property type="match status" value="1"/>
</dbReference>
<sequence length="87" mass="10483">MLMLLKYCKEMQERLRDLSENDNNQKLLFLIEEDIKGIPCFQNETLIAIKALHGTTLEVPDPDEDVDYRQRRYGIFLRSKWVRYLFT</sequence>
<keyword evidence="2" id="KW-0805">Transcription regulation</keyword>
<dbReference type="EMBL" id="CM001746">
    <property type="protein sequence ID" value="KJB46387.1"/>
    <property type="molecule type" value="Genomic_DNA"/>
</dbReference>
<dbReference type="eggNOG" id="KOG2577">
    <property type="taxonomic scope" value="Eukaryota"/>
</dbReference>
<feature type="domain" description="E2F transcription factor CC-MB" evidence="5">
    <location>
        <begin position="7"/>
        <end position="80"/>
    </location>
</feature>
<evidence type="ECO:0000256" key="1">
    <source>
        <dbReference type="ARBA" id="ARBA00010940"/>
    </source>
</evidence>
<proteinExistence type="inferred from homology"/>
<protein>
    <recommendedName>
        <fullName evidence="5">E2F transcription factor CC-MB domain-containing protein</fullName>
    </recommendedName>
</protein>
<dbReference type="SUPFAM" id="SSF144074">
    <property type="entry name" value="E2F-DP heterodimerization region"/>
    <property type="match status" value="1"/>
</dbReference>
<dbReference type="PANTHER" id="PTHR12081:SF105">
    <property type="entry name" value="TRANSCRIPTION FACTOR E2FA"/>
    <property type="match status" value="1"/>
</dbReference>
<gene>
    <name evidence="6" type="ORF">B456_007G364600</name>
</gene>
<accession>A0A0D2PK06</accession>
<organism evidence="6 7">
    <name type="scientific">Gossypium raimondii</name>
    <name type="common">Peruvian cotton</name>
    <name type="synonym">Gossypium klotzschianum subsp. raimondii</name>
    <dbReference type="NCBI Taxonomy" id="29730"/>
    <lineage>
        <taxon>Eukaryota</taxon>
        <taxon>Viridiplantae</taxon>
        <taxon>Streptophyta</taxon>
        <taxon>Embryophyta</taxon>
        <taxon>Tracheophyta</taxon>
        <taxon>Spermatophyta</taxon>
        <taxon>Magnoliopsida</taxon>
        <taxon>eudicotyledons</taxon>
        <taxon>Gunneridae</taxon>
        <taxon>Pentapetalae</taxon>
        <taxon>rosids</taxon>
        <taxon>malvids</taxon>
        <taxon>Malvales</taxon>
        <taxon>Malvaceae</taxon>
        <taxon>Malvoideae</taxon>
        <taxon>Gossypium</taxon>
    </lineage>
</organism>
<dbReference type="GO" id="GO:0000981">
    <property type="term" value="F:DNA-binding transcription factor activity, RNA polymerase II-specific"/>
    <property type="evidence" value="ECO:0007669"/>
    <property type="project" value="TreeGrafter"/>
</dbReference>
<keyword evidence="4" id="KW-0804">Transcription</keyword>
<dbReference type="Gramene" id="KJB46387">
    <property type="protein sequence ID" value="KJB46387"/>
    <property type="gene ID" value="B456_007G364600"/>
</dbReference>
<dbReference type="STRING" id="29730.A0A0D2PK06"/>
<dbReference type="InterPro" id="IPR032198">
    <property type="entry name" value="E2F_CC-MB"/>
</dbReference>